<name>A0A3R0XSZ6_SALER</name>
<dbReference type="Pfam" id="PF06805">
    <property type="entry name" value="Lambda_tail_I"/>
    <property type="match status" value="1"/>
</dbReference>
<keyword evidence="1" id="KW-0812">Transmembrane</keyword>
<dbReference type="Proteomes" id="UP000885392">
    <property type="component" value="Unassembled WGS sequence"/>
</dbReference>
<evidence type="ECO:0000313" key="2">
    <source>
        <dbReference type="EMBL" id="MLW03704.1"/>
    </source>
</evidence>
<feature type="transmembrane region" description="Helical" evidence="1">
    <location>
        <begin position="97"/>
        <end position="117"/>
    </location>
</feature>
<organism evidence="2">
    <name type="scientific">Salmonella enterica</name>
    <name type="common">Salmonella choleraesuis</name>
    <dbReference type="NCBI Taxonomy" id="28901"/>
    <lineage>
        <taxon>Bacteria</taxon>
        <taxon>Pseudomonadati</taxon>
        <taxon>Pseudomonadota</taxon>
        <taxon>Gammaproteobacteria</taxon>
        <taxon>Enterobacterales</taxon>
        <taxon>Enterobacteriaceae</taxon>
        <taxon>Salmonella</taxon>
    </lineage>
</organism>
<protein>
    <submittedName>
        <fullName evidence="2">Tail assembly protein</fullName>
    </submittedName>
</protein>
<dbReference type="EMBL" id="RVIJ01000058">
    <property type="protein sequence ID" value="MLW03704.1"/>
    <property type="molecule type" value="Genomic_DNA"/>
</dbReference>
<feature type="transmembrane region" description="Helical" evidence="1">
    <location>
        <begin position="123"/>
        <end position="147"/>
    </location>
</feature>
<sequence length="250" mass="27067">MGKTDALNLEMPGMARFCLHGDLKRFGRRFDICIKTAAEGLHALCLQIPGLRQQIQEGWYQVRIAGKDVAQDDVTARLHEPLPAGAVIHIVPRMEGAGNAGIFQIVAGVILIAVAWWNPAGWLGASAVTGMYAAGGAMVVGGFAQMLTPKPQSPSMSHADNGKASVYFSSVDNMIAQGNPVPIPYGEIMCGSRVISQEITTRDESTPEKVINLGRIPFLGHRGREHLQDKLEQQLLDQGLPITKPRVLIR</sequence>
<proteinExistence type="predicted"/>
<keyword evidence="1" id="KW-0472">Membrane</keyword>
<keyword evidence="1" id="KW-1133">Transmembrane helix</keyword>
<accession>A0A3R0XSZ6</accession>
<comment type="caution">
    <text evidence="2">The sequence shown here is derived from an EMBL/GenBank/DDBJ whole genome shotgun (WGS) entry which is preliminary data.</text>
</comment>
<dbReference type="AlphaFoldDB" id="A0A3R0XSZ6"/>
<reference evidence="2" key="1">
    <citation type="submission" date="2018-10" db="EMBL/GenBank/DDBJ databases">
        <authorList>
            <consortium name="PulseNet: The National Subtyping Network for Foodborne Disease Surveillance"/>
            <person name="Tarr C.L."/>
            <person name="Trees E."/>
            <person name="Katz L.S."/>
            <person name="Carleton-Romer H.A."/>
            <person name="Stroika S."/>
            <person name="Kucerova Z."/>
            <person name="Roache K.F."/>
            <person name="Sabol A.L."/>
            <person name="Besser J."/>
            <person name="Gerner-Smidt P."/>
        </authorList>
    </citation>
    <scope>NUCLEOTIDE SEQUENCE [LARGE SCALE GENOMIC DNA]</scope>
    <source>
        <strain evidence="2">PNUSAS038541</strain>
    </source>
</reference>
<gene>
    <name evidence="2" type="ORF">EAK82_26790</name>
</gene>
<dbReference type="InterPro" id="IPR010654">
    <property type="entry name" value="Phage_lambda_tail_I"/>
</dbReference>
<evidence type="ECO:0000256" key="1">
    <source>
        <dbReference type="SAM" id="Phobius"/>
    </source>
</evidence>